<sequence>MLDKYKILSDNDPILGKFISMIGELDLKKTQDYYTSLLRSIIGQQLSAKAAATIFGRFTQLTNGNFTPSKILSLPDEEIRGIGISYPKIKYMKDLSQKVLDKEIDFDTLDQLDNQNVIAALTNVKGIGKWTAEMFLIFSLGRENVLSLLDVGLQRGAKWLYNSTDEKILEIKGQNWEPYQSIVSLYLW</sequence>
<dbReference type="AlphaFoldDB" id="A0A3Q9QSN8"/>
<dbReference type="InterPro" id="IPR051912">
    <property type="entry name" value="Alkylbase_DNA_Glycosylase/TA"/>
</dbReference>
<feature type="domain" description="HhH-GPD" evidence="6">
    <location>
        <begin position="42"/>
        <end position="188"/>
    </location>
</feature>
<evidence type="ECO:0000256" key="4">
    <source>
        <dbReference type="ARBA" id="ARBA00022763"/>
    </source>
</evidence>
<dbReference type="PANTHER" id="PTHR43003">
    <property type="entry name" value="DNA-3-METHYLADENINE GLYCOSYLASE"/>
    <property type="match status" value="1"/>
</dbReference>
<evidence type="ECO:0000256" key="2">
    <source>
        <dbReference type="ARBA" id="ARBA00010817"/>
    </source>
</evidence>
<dbReference type="RefSeq" id="WP_127487037.1">
    <property type="nucleotide sequence ID" value="NZ_CP022572.1"/>
</dbReference>
<dbReference type="Pfam" id="PF00730">
    <property type="entry name" value="HhH-GPD"/>
    <property type="match status" value="1"/>
</dbReference>
<dbReference type="CDD" id="cd00056">
    <property type="entry name" value="ENDO3c"/>
    <property type="match status" value="1"/>
</dbReference>
<dbReference type="SMART" id="SM00478">
    <property type="entry name" value="ENDO3c"/>
    <property type="match status" value="1"/>
</dbReference>
<proteinExistence type="inferred from homology"/>
<evidence type="ECO:0000256" key="5">
    <source>
        <dbReference type="ARBA" id="ARBA00023204"/>
    </source>
</evidence>
<gene>
    <name evidence="7" type="ORF">CHR53_14220</name>
</gene>
<evidence type="ECO:0000313" key="7">
    <source>
        <dbReference type="EMBL" id="AZU62346.1"/>
    </source>
</evidence>
<name>A0A3Q9QSN8_9BACI</name>
<dbReference type="Gene3D" id="1.10.340.30">
    <property type="entry name" value="Hypothetical protein, domain 2"/>
    <property type="match status" value="1"/>
</dbReference>
<dbReference type="GO" id="GO:0008725">
    <property type="term" value="F:DNA-3-methyladenine glycosylase activity"/>
    <property type="evidence" value="ECO:0007669"/>
    <property type="project" value="TreeGrafter"/>
</dbReference>
<keyword evidence="5" id="KW-0234">DNA repair</keyword>
<evidence type="ECO:0000256" key="3">
    <source>
        <dbReference type="ARBA" id="ARBA00012000"/>
    </source>
</evidence>
<comment type="similarity">
    <text evidence="2">Belongs to the alkylbase DNA glycosidase AlkA family.</text>
</comment>
<dbReference type="GO" id="GO:0032993">
    <property type="term" value="C:protein-DNA complex"/>
    <property type="evidence" value="ECO:0007669"/>
    <property type="project" value="TreeGrafter"/>
</dbReference>
<dbReference type="GO" id="GO:0005737">
    <property type="term" value="C:cytoplasm"/>
    <property type="evidence" value="ECO:0007669"/>
    <property type="project" value="TreeGrafter"/>
</dbReference>
<dbReference type="STRING" id="1193713.GCA_001636315_05286"/>
<dbReference type="SUPFAM" id="SSF48150">
    <property type="entry name" value="DNA-glycosylase"/>
    <property type="match status" value="1"/>
</dbReference>
<dbReference type="GO" id="GO:0006285">
    <property type="term" value="P:base-excision repair, AP site formation"/>
    <property type="evidence" value="ECO:0007669"/>
    <property type="project" value="TreeGrafter"/>
</dbReference>
<reference evidence="7 8" key="1">
    <citation type="submission" date="2017-07" db="EMBL/GenBank/DDBJ databases">
        <title>The complete genome sequence of Bacillus mesonae strain H20-5, an efficient strain improving plant abiotic stress resistance.</title>
        <authorList>
            <person name="Kim S.Y."/>
            <person name="Song H."/>
            <person name="Sang M.K."/>
            <person name="Weon H.-Y."/>
            <person name="Song J."/>
        </authorList>
    </citation>
    <scope>NUCLEOTIDE SEQUENCE [LARGE SCALE GENOMIC DNA]</scope>
    <source>
        <strain evidence="7 8">H20-5</strain>
    </source>
</reference>
<dbReference type="FunFam" id="1.10.340.30:FF:000004">
    <property type="entry name" value="DNA-3-methyladenine glycosylase II"/>
    <property type="match status" value="1"/>
</dbReference>
<dbReference type="KEGG" id="nmk:CHR53_14220"/>
<evidence type="ECO:0000313" key="8">
    <source>
        <dbReference type="Proteomes" id="UP000282892"/>
    </source>
</evidence>
<dbReference type="InterPro" id="IPR011257">
    <property type="entry name" value="DNA_glycosylase"/>
</dbReference>
<dbReference type="EC" id="3.2.2.21" evidence="3"/>
<protein>
    <recommendedName>
        <fullName evidence="3">DNA-3-methyladenine glycosylase II</fullName>
        <ecNumber evidence="3">3.2.2.21</ecNumber>
    </recommendedName>
</protein>
<dbReference type="GO" id="GO:0043916">
    <property type="term" value="F:DNA-7-methylguanine glycosylase activity"/>
    <property type="evidence" value="ECO:0007669"/>
    <property type="project" value="TreeGrafter"/>
</dbReference>
<organism evidence="7 8">
    <name type="scientific">Neobacillus mesonae</name>
    <dbReference type="NCBI Taxonomy" id="1193713"/>
    <lineage>
        <taxon>Bacteria</taxon>
        <taxon>Bacillati</taxon>
        <taxon>Bacillota</taxon>
        <taxon>Bacilli</taxon>
        <taxon>Bacillales</taxon>
        <taxon>Bacillaceae</taxon>
        <taxon>Neobacillus</taxon>
    </lineage>
</organism>
<dbReference type="PANTHER" id="PTHR43003:SF5">
    <property type="entry name" value="DNA-3-METHYLADENINE GLYCOSYLASE"/>
    <property type="match status" value="1"/>
</dbReference>
<comment type="catalytic activity">
    <reaction evidence="1">
        <text>Hydrolysis of alkylated DNA, releasing 3-methyladenine, 3-methylguanine, 7-methylguanine and 7-methyladenine.</text>
        <dbReference type="EC" id="3.2.2.21"/>
    </reaction>
</comment>
<keyword evidence="8" id="KW-1185">Reference proteome</keyword>
<evidence type="ECO:0000259" key="6">
    <source>
        <dbReference type="SMART" id="SM00478"/>
    </source>
</evidence>
<dbReference type="EMBL" id="CP022572">
    <property type="protein sequence ID" value="AZU62346.1"/>
    <property type="molecule type" value="Genomic_DNA"/>
</dbReference>
<dbReference type="InterPro" id="IPR003265">
    <property type="entry name" value="HhH-GPD_domain"/>
</dbReference>
<dbReference type="GO" id="GO:0006307">
    <property type="term" value="P:DNA alkylation repair"/>
    <property type="evidence" value="ECO:0007669"/>
    <property type="project" value="TreeGrafter"/>
</dbReference>
<dbReference type="GO" id="GO:0032131">
    <property type="term" value="F:alkylated DNA binding"/>
    <property type="evidence" value="ECO:0007669"/>
    <property type="project" value="TreeGrafter"/>
</dbReference>
<dbReference type="OrthoDB" id="9785929at2"/>
<dbReference type="Proteomes" id="UP000282892">
    <property type="component" value="Chromosome"/>
</dbReference>
<evidence type="ECO:0000256" key="1">
    <source>
        <dbReference type="ARBA" id="ARBA00000086"/>
    </source>
</evidence>
<keyword evidence="4" id="KW-0227">DNA damage</keyword>
<dbReference type="Gene3D" id="1.10.1670.40">
    <property type="match status" value="1"/>
</dbReference>
<accession>A0A3Q9QSN8</accession>